<comment type="caution">
    <text evidence="3">The sequence shown here is derived from an EMBL/GenBank/DDBJ whole genome shotgun (WGS) entry which is preliminary data.</text>
</comment>
<feature type="transmembrane region" description="Helical" evidence="2">
    <location>
        <begin position="56"/>
        <end position="74"/>
    </location>
</feature>
<name>A0A8H6YH36_9AGAR</name>
<evidence type="ECO:0000313" key="3">
    <source>
        <dbReference type="EMBL" id="KAF7358176.1"/>
    </source>
</evidence>
<keyword evidence="2" id="KW-1133">Transmembrane helix</keyword>
<keyword evidence="4" id="KW-1185">Reference proteome</keyword>
<feature type="transmembrane region" description="Helical" evidence="2">
    <location>
        <begin position="171"/>
        <end position="195"/>
    </location>
</feature>
<evidence type="ECO:0000256" key="2">
    <source>
        <dbReference type="SAM" id="Phobius"/>
    </source>
</evidence>
<gene>
    <name evidence="3" type="ORF">MVEN_00866000</name>
</gene>
<feature type="transmembrane region" description="Helical" evidence="2">
    <location>
        <begin position="138"/>
        <end position="159"/>
    </location>
</feature>
<feature type="region of interest" description="Disordered" evidence="1">
    <location>
        <begin position="279"/>
        <end position="305"/>
    </location>
</feature>
<proteinExistence type="predicted"/>
<dbReference type="AlphaFoldDB" id="A0A8H6YH36"/>
<feature type="compositionally biased region" description="Polar residues" evidence="1">
    <location>
        <begin position="279"/>
        <end position="294"/>
    </location>
</feature>
<protein>
    <submittedName>
        <fullName evidence="3">Uncharacterized protein</fullName>
    </submittedName>
</protein>
<feature type="transmembrane region" description="Helical" evidence="2">
    <location>
        <begin position="215"/>
        <end position="239"/>
    </location>
</feature>
<accession>A0A8H6YH36</accession>
<dbReference type="EMBL" id="JACAZI010000006">
    <property type="protein sequence ID" value="KAF7358176.1"/>
    <property type="molecule type" value="Genomic_DNA"/>
</dbReference>
<dbReference type="OrthoDB" id="2939610at2759"/>
<feature type="transmembrane region" description="Helical" evidence="2">
    <location>
        <begin position="251"/>
        <end position="273"/>
    </location>
</feature>
<feature type="transmembrane region" description="Helical" evidence="2">
    <location>
        <begin position="22"/>
        <end position="47"/>
    </location>
</feature>
<sequence length="325" mass="35803">MLTYALDTDLFKDYWATTLSRVFGALTSGVLFGITLWLVCTAAYLIYHQAKGGHHWLVAAICATASLATAQVAIEVELVILDFRTVRLAVVGEELAASEAIRQTATAYLVFNLALVINNMVTDSIFIYRCYVVWGRNIYIVVVPILSLLASSVIGFLSSYEIDDPHVYIDIRIVFGFMLLTNVLLMALTAGRIWWIRRDVVGALEFSIVRTYDNVIAIILESGGIYCISLIMYLVAVSILTTDSLSPVIPIFRAVMTQVMNIAPTLIIVRAGLGLSTESNKTNSDQNRTTSQPFNIRPPGRVGHSTQSILSVSMIQSVGRERAEP</sequence>
<keyword evidence="2" id="KW-0812">Transmembrane</keyword>
<evidence type="ECO:0000313" key="4">
    <source>
        <dbReference type="Proteomes" id="UP000620124"/>
    </source>
</evidence>
<reference evidence="3" key="1">
    <citation type="submission" date="2020-05" db="EMBL/GenBank/DDBJ databases">
        <title>Mycena genomes resolve the evolution of fungal bioluminescence.</title>
        <authorList>
            <person name="Tsai I.J."/>
        </authorList>
    </citation>
    <scope>NUCLEOTIDE SEQUENCE</scope>
    <source>
        <strain evidence="3">CCC161011</strain>
    </source>
</reference>
<feature type="transmembrane region" description="Helical" evidence="2">
    <location>
        <begin position="105"/>
        <end position="126"/>
    </location>
</feature>
<organism evidence="3 4">
    <name type="scientific">Mycena venus</name>
    <dbReference type="NCBI Taxonomy" id="2733690"/>
    <lineage>
        <taxon>Eukaryota</taxon>
        <taxon>Fungi</taxon>
        <taxon>Dikarya</taxon>
        <taxon>Basidiomycota</taxon>
        <taxon>Agaricomycotina</taxon>
        <taxon>Agaricomycetes</taxon>
        <taxon>Agaricomycetidae</taxon>
        <taxon>Agaricales</taxon>
        <taxon>Marasmiineae</taxon>
        <taxon>Mycenaceae</taxon>
        <taxon>Mycena</taxon>
    </lineage>
</organism>
<dbReference type="Proteomes" id="UP000620124">
    <property type="component" value="Unassembled WGS sequence"/>
</dbReference>
<evidence type="ECO:0000256" key="1">
    <source>
        <dbReference type="SAM" id="MobiDB-lite"/>
    </source>
</evidence>
<keyword evidence="2" id="KW-0472">Membrane</keyword>